<dbReference type="AlphaFoldDB" id="A0A6J4IEJ5"/>
<name>A0A6J4IEJ5_9PROT</name>
<organism evidence="2">
    <name type="scientific">uncultured Craurococcus sp</name>
    <dbReference type="NCBI Taxonomy" id="1135998"/>
    <lineage>
        <taxon>Bacteria</taxon>
        <taxon>Pseudomonadati</taxon>
        <taxon>Pseudomonadota</taxon>
        <taxon>Alphaproteobacteria</taxon>
        <taxon>Acetobacterales</taxon>
        <taxon>Acetobacteraceae</taxon>
        <taxon>Craurococcus</taxon>
        <taxon>environmental samples</taxon>
    </lineage>
</organism>
<evidence type="ECO:0000256" key="1">
    <source>
        <dbReference type="SAM" id="MobiDB-lite"/>
    </source>
</evidence>
<feature type="region of interest" description="Disordered" evidence="1">
    <location>
        <begin position="1"/>
        <end position="20"/>
    </location>
</feature>
<proteinExistence type="predicted"/>
<reference evidence="2" key="1">
    <citation type="submission" date="2020-02" db="EMBL/GenBank/DDBJ databases">
        <authorList>
            <person name="Meier V. D."/>
        </authorList>
    </citation>
    <scope>NUCLEOTIDE SEQUENCE</scope>
    <source>
        <strain evidence="2">AVDCRST_MAG27</strain>
    </source>
</reference>
<protein>
    <submittedName>
        <fullName evidence="2">Uncharacterized protein</fullName>
    </submittedName>
</protein>
<dbReference type="EMBL" id="CADCTD010000081">
    <property type="protein sequence ID" value="CAA9250262.1"/>
    <property type="molecule type" value="Genomic_DNA"/>
</dbReference>
<accession>A0A6J4IEJ5</accession>
<gene>
    <name evidence="2" type="ORF">AVDCRST_MAG27-2011</name>
</gene>
<evidence type="ECO:0000313" key="2">
    <source>
        <dbReference type="EMBL" id="CAA9250262.1"/>
    </source>
</evidence>
<sequence length="39" mass="3892">MGGDARGLPSTAPRDGILGRPTLAEGVNMLFGNLTPPAA</sequence>